<sequence length="55" mass="5807">MGCQPNTGNLSPNTNLDTNTLNASSPLLIMWVNDTVTFDMLTVTATCPMVCATAT</sequence>
<gene>
    <name evidence="1" type="ORF">GSMUA_306210.1</name>
</gene>
<proteinExistence type="predicted"/>
<name>A0A8D7ANE7_MUSAM</name>
<organism evidence="1">
    <name type="scientific">Musa acuminata subsp. malaccensis</name>
    <name type="common">Wild banana</name>
    <name type="synonym">Musa malaccensis</name>
    <dbReference type="NCBI Taxonomy" id="214687"/>
    <lineage>
        <taxon>Eukaryota</taxon>
        <taxon>Viridiplantae</taxon>
        <taxon>Streptophyta</taxon>
        <taxon>Embryophyta</taxon>
        <taxon>Tracheophyta</taxon>
        <taxon>Spermatophyta</taxon>
        <taxon>Magnoliopsida</taxon>
        <taxon>Liliopsida</taxon>
        <taxon>Zingiberales</taxon>
        <taxon>Musaceae</taxon>
        <taxon>Musa</taxon>
    </lineage>
</organism>
<dbReference type="EMBL" id="HG996476">
    <property type="protein sequence ID" value="CAG1852395.1"/>
    <property type="molecule type" value="Genomic_DNA"/>
</dbReference>
<accession>A0A8D7ANE7</accession>
<evidence type="ECO:0000313" key="1">
    <source>
        <dbReference type="EMBL" id="CAG1852395.1"/>
    </source>
</evidence>
<dbReference type="AlphaFoldDB" id="A0A8D7ANE7"/>
<reference evidence="1" key="1">
    <citation type="submission" date="2021-03" db="EMBL/GenBank/DDBJ databases">
        <authorList>
            <consortium name="Genoscope - CEA"/>
            <person name="William W."/>
        </authorList>
    </citation>
    <scope>NUCLEOTIDE SEQUENCE</scope>
    <source>
        <strain evidence="1">Doubled-haploid Pahang</strain>
    </source>
</reference>
<protein>
    <submittedName>
        <fullName evidence="1">(wild Malaysian banana) hypothetical protein</fullName>
    </submittedName>
</protein>